<dbReference type="InterPro" id="IPR008914">
    <property type="entry name" value="PEBP"/>
</dbReference>
<evidence type="ECO:0000256" key="3">
    <source>
        <dbReference type="ARBA" id="ARBA00022980"/>
    </source>
</evidence>
<proteinExistence type="inferred from homology"/>
<evidence type="ECO:0000256" key="9">
    <source>
        <dbReference type="ARBA" id="ARBA00041206"/>
    </source>
</evidence>
<keyword evidence="5" id="KW-0496">Mitochondrion</keyword>
<name>A0AAD5LUQ3_9CRUS</name>
<comment type="subcellular location">
    <subcellularLocation>
        <location evidence="1">Mitochondrion</location>
    </subcellularLocation>
</comment>
<reference evidence="10 11" key="1">
    <citation type="submission" date="2022-05" db="EMBL/GenBank/DDBJ databases">
        <title>A multi-omics perspective on studying reproductive biology in Daphnia sinensis.</title>
        <authorList>
            <person name="Jia J."/>
        </authorList>
    </citation>
    <scope>NUCLEOTIDE SEQUENCE [LARGE SCALE GENOMIC DNA]</scope>
    <source>
        <strain evidence="10 11">WSL</strain>
    </source>
</reference>
<dbReference type="FunFam" id="3.90.280.10:FF:000002">
    <property type="entry name" value="39S ribosomal protein L38, mitochondrial"/>
    <property type="match status" value="1"/>
</dbReference>
<keyword evidence="3" id="KW-0689">Ribosomal protein</keyword>
<dbReference type="PANTHER" id="PTHR11362:SF133">
    <property type="entry name" value="LARGE RIBOSOMAL SUBUNIT PROTEIN ML38"/>
    <property type="match status" value="1"/>
</dbReference>
<dbReference type="Pfam" id="PF01161">
    <property type="entry name" value="PBP"/>
    <property type="match status" value="1"/>
</dbReference>
<evidence type="ECO:0000256" key="2">
    <source>
        <dbReference type="ARBA" id="ARBA00022946"/>
    </source>
</evidence>
<comment type="similarity">
    <text evidence="7">Belongs to the phosphatidylethanolamine-binding protein family. Mitochondrion-specific ribosomal protein mL38 subfamily.</text>
</comment>
<dbReference type="EMBL" id="WJBH02000001">
    <property type="protein sequence ID" value="KAI9564393.1"/>
    <property type="molecule type" value="Genomic_DNA"/>
</dbReference>
<evidence type="ECO:0000256" key="4">
    <source>
        <dbReference type="ARBA" id="ARBA00023054"/>
    </source>
</evidence>
<dbReference type="Proteomes" id="UP000820818">
    <property type="component" value="Linkage Group LG1"/>
</dbReference>
<evidence type="ECO:0000256" key="6">
    <source>
        <dbReference type="ARBA" id="ARBA00023274"/>
    </source>
</evidence>
<dbReference type="AlphaFoldDB" id="A0AAD5LUQ3"/>
<protein>
    <recommendedName>
        <fullName evidence="8">Large ribosomal subunit protein mL38</fullName>
    </recommendedName>
    <alternativeName>
        <fullName evidence="9">39S ribosomal protein L38, mitochondrial</fullName>
    </alternativeName>
</protein>
<gene>
    <name evidence="10" type="ORF">GHT06_008132</name>
</gene>
<keyword evidence="4" id="KW-0175">Coiled coil</keyword>
<dbReference type="GO" id="GO:0005743">
    <property type="term" value="C:mitochondrial inner membrane"/>
    <property type="evidence" value="ECO:0007669"/>
    <property type="project" value="UniProtKB-ARBA"/>
</dbReference>
<dbReference type="Gene3D" id="3.90.280.10">
    <property type="entry name" value="PEBP-like"/>
    <property type="match status" value="1"/>
</dbReference>
<dbReference type="GO" id="GO:0005762">
    <property type="term" value="C:mitochondrial large ribosomal subunit"/>
    <property type="evidence" value="ECO:0007669"/>
    <property type="project" value="TreeGrafter"/>
</dbReference>
<keyword evidence="6" id="KW-0687">Ribonucleoprotein</keyword>
<dbReference type="PANTHER" id="PTHR11362">
    <property type="entry name" value="PHOSPHATIDYLETHANOLAMINE-BINDING PROTEIN"/>
    <property type="match status" value="1"/>
</dbReference>
<evidence type="ECO:0000256" key="8">
    <source>
        <dbReference type="ARBA" id="ARBA00039444"/>
    </source>
</evidence>
<evidence type="ECO:0000256" key="7">
    <source>
        <dbReference type="ARBA" id="ARBA00038016"/>
    </source>
</evidence>
<evidence type="ECO:0000313" key="11">
    <source>
        <dbReference type="Proteomes" id="UP000820818"/>
    </source>
</evidence>
<organism evidence="10 11">
    <name type="scientific">Daphnia sinensis</name>
    <dbReference type="NCBI Taxonomy" id="1820382"/>
    <lineage>
        <taxon>Eukaryota</taxon>
        <taxon>Metazoa</taxon>
        <taxon>Ecdysozoa</taxon>
        <taxon>Arthropoda</taxon>
        <taxon>Crustacea</taxon>
        <taxon>Branchiopoda</taxon>
        <taxon>Diplostraca</taxon>
        <taxon>Cladocera</taxon>
        <taxon>Anomopoda</taxon>
        <taxon>Daphniidae</taxon>
        <taxon>Daphnia</taxon>
        <taxon>Daphnia similis group</taxon>
    </lineage>
</organism>
<keyword evidence="2" id="KW-0809">Transit peptide</keyword>
<keyword evidence="11" id="KW-1185">Reference proteome</keyword>
<dbReference type="InterPro" id="IPR036610">
    <property type="entry name" value="PEBP-like_sf"/>
</dbReference>
<comment type="caution">
    <text evidence="10">The sequence shown here is derived from an EMBL/GenBank/DDBJ whole genome shotgun (WGS) entry which is preliminary data.</text>
</comment>
<sequence length="397" mass="46244">MSLLINQGKLGRSLLLLTQPLFLQPNRELRGKAPDVARSLKQRLDEISRAERDPNLHFKVNIGLPHLKPSRGAEYSCRQKILQSRKGLQSLSNEQISLEEIRKEWLKTSAPFHIKSVAEHYNIFEDLFGEAFFVPRIPLSIKYEQPDGSNLPVYFGNQIKPKEAAVAPSVVFEGDPSSLWSLVLTNPDGHLGEKDAECLHWFIGNIPGNDIKKGEEIVSYLQPFPPRGTGSQRLVFILYKQEKLIDFSSYRKSAPCLELANRTFHMKKFYKEMQDFITPAGLSFFQSDWDDSLTEFFHKKLNMQEPIYDFDFPEPYRRPPVWFPKKAPFNLYLDKHRDPKQISKELLLKRMKTVDPFEPKKPEPKYPNALPEDNKLPSWVRVEIRKQRLKWGRYSDM</sequence>
<evidence type="ECO:0000256" key="1">
    <source>
        <dbReference type="ARBA" id="ARBA00004173"/>
    </source>
</evidence>
<evidence type="ECO:0000256" key="5">
    <source>
        <dbReference type="ARBA" id="ARBA00023128"/>
    </source>
</evidence>
<evidence type="ECO:0000313" key="10">
    <source>
        <dbReference type="EMBL" id="KAI9564393.1"/>
    </source>
</evidence>
<dbReference type="InterPro" id="IPR035810">
    <property type="entry name" value="PEBP_euk"/>
</dbReference>
<dbReference type="CDD" id="cd00866">
    <property type="entry name" value="PEBP_euk"/>
    <property type="match status" value="1"/>
</dbReference>
<accession>A0AAD5LUQ3</accession>
<dbReference type="SUPFAM" id="SSF49777">
    <property type="entry name" value="PEBP-like"/>
    <property type="match status" value="1"/>
</dbReference>